<evidence type="ECO:0000256" key="1">
    <source>
        <dbReference type="ARBA" id="ARBA00001946"/>
    </source>
</evidence>
<dbReference type="PANTHER" id="PTHR11129:SF1">
    <property type="entry name" value="PROTEIN FARNESYLTRANSFERASE_GERANYLGERANYLTRANSFERASE TYPE-1 SUBUNIT ALPHA"/>
    <property type="match status" value="1"/>
</dbReference>
<protein>
    <recommendedName>
        <fullName evidence="9">Protein farnesyltransferase/geranylgeranyltransferase type-1 subunit alpha</fullName>
        <ecNumber evidence="4">2.5.1.58</ecNumber>
        <ecNumber evidence="3">2.5.1.59</ecNumber>
    </recommendedName>
    <alternativeName>
        <fullName evidence="12">CAAX farnesyltransferase subunit alpha</fullName>
    </alternativeName>
    <alternativeName>
        <fullName evidence="11">FTase-alpha</fullName>
    </alternativeName>
    <alternativeName>
        <fullName evidence="10">Ras proteins prenyltransferase subunit alpha</fullName>
    </alternativeName>
    <alternativeName>
        <fullName evidence="13">Type I protein geranyl-geranyltransferase subunit alpha</fullName>
    </alternativeName>
</protein>
<keyword evidence="7" id="KW-0677">Repeat</keyword>
<dbReference type="EC" id="2.5.1.58" evidence="4"/>
<evidence type="ECO:0000256" key="13">
    <source>
        <dbReference type="ARBA" id="ARBA00043219"/>
    </source>
</evidence>
<name>A0A8S1KI48_9CILI</name>
<evidence type="ECO:0000313" key="14">
    <source>
        <dbReference type="EMBL" id="CAD8054377.1"/>
    </source>
</evidence>
<evidence type="ECO:0000256" key="11">
    <source>
        <dbReference type="ARBA" id="ARBA00042436"/>
    </source>
</evidence>
<dbReference type="InterPro" id="IPR002088">
    <property type="entry name" value="Prenyl_trans_a"/>
</dbReference>
<keyword evidence="15" id="KW-1185">Reference proteome</keyword>
<evidence type="ECO:0000256" key="2">
    <source>
        <dbReference type="ARBA" id="ARBA00006734"/>
    </source>
</evidence>
<evidence type="ECO:0000256" key="4">
    <source>
        <dbReference type="ARBA" id="ARBA00012702"/>
    </source>
</evidence>
<dbReference type="EC" id="2.5.1.59" evidence="3"/>
<comment type="cofactor">
    <cofactor evidence="1">
        <name>Mg(2+)</name>
        <dbReference type="ChEBI" id="CHEBI:18420"/>
    </cofactor>
</comment>
<gene>
    <name evidence="14" type="ORF">PSON_ATCC_30995.1.T0080263</name>
</gene>
<evidence type="ECO:0000256" key="7">
    <source>
        <dbReference type="ARBA" id="ARBA00022737"/>
    </source>
</evidence>
<dbReference type="OrthoDB" id="272289at2759"/>
<evidence type="ECO:0000256" key="8">
    <source>
        <dbReference type="ARBA" id="ARBA00022842"/>
    </source>
</evidence>
<dbReference type="GO" id="GO:0004660">
    <property type="term" value="F:protein farnesyltransferase activity"/>
    <property type="evidence" value="ECO:0007669"/>
    <property type="project" value="UniProtKB-EC"/>
</dbReference>
<evidence type="ECO:0000256" key="5">
    <source>
        <dbReference type="ARBA" id="ARBA00022602"/>
    </source>
</evidence>
<dbReference type="Pfam" id="PF01239">
    <property type="entry name" value="PPTA"/>
    <property type="match status" value="4"/>
</dbReference>
<evidence type="ECO:0000256" key="12">
    <source>
        <dbReference type="ARBA" id="ARBA00043086"/>
    </source>
</evidence>
<dbReference type="EMBL" id="CAJJDN010000008">
    <property type="protein sequence ID" value="CAD8054377.1"/>
    <property type="molecule type" value="Genomic_DNA"/>
</dbReference>
<proteinExistence type="inferred from homology"/>
<sequence length="302" mass="37190">MNFNQLIWSDVERVPQFTSKVELLNMKYDQDYEEVMDYFRAIIKSGEISDRVFDLTCIIIEKLPSNYNAYFIRRKCLKQLNKDLSKEIEFINMVTISNQKVYQIWEHRRQVIDEINDCKGEIEFLHKILDDDNKNYHGWSYRVWLCERFKLYDQELKDIQYYLDEDIGNNSAWNYRYFLLTKMQFDFNTELEYIKNAIRIKEDNEASWNYLRGWFRMFKFKNDNENLQKTFVQYNLKDFNLIEFLSEMNVNNRFALSLKIQCMLQEEKFKDAIEICNNLIQYDPIRIKYWQYMKNQIQELIK</sequence>
<dbReference type="GO" id="GO:0004662">
    <property type="term" value="F:CAAX-protein geranylgeranyltransferase activity"/>
    <property type="evidence" value="ECO:0007669"/>
    <property type="project" value="UniProtKB-EC"/>
</dbReference>
<dbReference type="PANTHER" id="PTHR11129">
    <property type="entry name" value="PROTEIN FARNESYLTRANSFERASE ALPHA SUBUNIT/RAB GERANYLGERANYL TRANSFERASE ALPHA SUBUNIT"/>
    <property type="match status" value="1"/>
</dbReference>
<accession>A0A8S1KI48</accession>
<dbReference type="PROSITE" id="PS51147">
    <property type="entry name" value="PFTA"/>
    <property type="match status" value="3"/>
</dbReference>
<evidence type="ECO:0000256" key="10">
    <source>
        <dbReference type="ARBA" id="ARBA00041392"/>
    </source>
</evidence>
<dbReference type="GO" id="GO:0005953">
    <property type="term" value="C:CAAX-protein geranylgeranyltransferase complex"/>
    <property type="evidence" value="ECO:0007669"/>
    <property type="project" value="TreeGrafter"/>
</dbReference>
<reference evidence="14" key="1">
    <citation type="submission" date="2021-01" db="EMBL/GenBank/DDBJ databases">
        <authorList>
            <consortium name="Genoscope - CEA"/>
            <person name="William W."/>
        </authorList>
    </citation>
    <scope>NUCLEOTIDE SEQUENCE</scope>
</reference>
<organism evidence="14 15">
    <name type="scientific">Paramecium sonneborni</name>
    <dbReference type="NCBI Taxonomy" id="65129"/>
    <lineage>
        <taxon>Eukaryota</taxon>
        <taxon>Sar</taxon>
        <taxon>Alveolata</taxon>
        <taxon>Ciliophora</taxon>
        <taxon>Intramacronucleata</taxon>
        <taxon>Oligohymenophorea</taxon>
        <taxon>Peniculida</taxon>
        <taxon>Parameciidae</taxon>
        <taxon>Paramecium</taxon>
    </lineage>
</organism>
<dbReference type="GO" id="GO:0005965">
    <property type="term" value="C:protein farnesyltransferase complex"/>
    <property type="evidence" value="ECO:0007669"/>
    <property type="project" value="TreeGrafter"/>
</dbReference>
<evidence type="ECO:0000256" key="9">
    <source>
        <dbReference type="ARBA" id="ARBA00040965"/>
    </source>
</evidence>
<keyword evidence="5" id="KW-0637">Prenyltransferase</keyword>
<evidence type="ECO:0000256" key="3">
    <source>
        <dbReference type="ARBA" id="ARBA00012700"/>
    </source>
</evidence>
<dbReference type="AlphaFoldDB" id="A0A8S1KI48"/>
<keyword evidence="6" id="KW-0808">Transferase</keyword>
<dbReference type="Proteomes" id="UP000692954">
    <property type="component" value="Unassembled WGS sequence"/>
</dbReference>
<comment type="similarity">
    <text evidence="2">Belongs to the protein prenyltransferase subunit alpha family.</text>
</comment>
<comment type="caution">
    <text evidence="14">The sequence shown here is derived from an EMBL/GenBank/DDBJ whole genome shotgun (WGS) entry which is preliminary data.</text>
</comment>
<evidence type="ECO:0000256" key="6">
    <source>
        <dbReference type="ARBA" id="ARBA00022679"/>
    </source>
</evidence>
<keyword evidence="8" id="KW-0460">Magnesium</keyword>
<evidence type="ECO:0000313" key="15">
    <source>
        <dbReference type="Proteomes" id="UP000692954"/>
    </source>
</evidence>